<protein>
    <submittedName>
        <fullName evidence="2">Uncharacterized protein</fullName>
    </submittedName>
</protein>
<evidence type="ECO:0000256" key="1">
    <source>
        <dbReference type="SAM" id="MobiDB-lite"/>
    </source>
</evidence>
<feature type="compositionally biased region" description="Acidic residues" evidence="1">
    <location>
        <begin position="82"/>
        <end position="93"/>
    </location>
</feature>
<proteinExistence type="predicted"/>
<accession>A0AAF0ZTW9</accession>
<gene>
    <name evidence="2" type="ORF">MTR67_043008</name>
</gene>
<evidence type="ECO:0000313" key="3">
    <source>
        <dbReference type="Proteomes" id="UP001234989"/>
    </source>
</evidence>
<feature type="compositionally biased region" description="Basic residues" evidence="1">
    <location>
        <begin position="1"/>
        <end position="11"/>
    </location>
</feature>
<dbReference type="AlphaFoldDB" id="A0AAF0ZTW9"/>
<name>A0AAF0ZTW9_SOLVR</name>
<keyword evidence="3" id="KW-1185">Reference proteome</keyword>
<evidence type="ECO:0000313" key="2">
    <source>
        <dbReference type="EMBL" id="WMV49623.1"/>
    </source>
</evidence>
<organism evidence="2 3">
    <name type="scientific">Solanum verrucosum</name>
    <dbReference type="NCBI Taxonomy" id="315347"/>
    <lineage>
        <taxon>Eukaryota</taxon>
        <taxon>Viridiplantae</taxon>
        <taxon>Streptophyta</taxon>
        <taxon>Embryophyta</taxon>
        <taxon>Tracheophyta</taxon>
        <taxon>Spermatophyta</taxon>
        <taxon>Magnoliopsida</taxon>
        <taxon>eudicotyledons</taxon>
        <taxon>Gunneridae</taxon>
        <taxon>Pentapetalae</taxon>
        <taxon>asterids</taxon>
        <taxon>lamiids</taxon>
        <taxon>Solanales</taxon>
        <taxon>Solanaceae</taxon>
        <taxon>Solanoideae</taxon>
        <taxon>Solaneae</taxon>
        <taxon>Solanum</taxon>
    </lineage>
</organism>
<feature type="compositionally biased region" description="Basic and acidic residues" evidence="1">
    <location>
        <begin position="34"/>
        <end position="52"/>
    </location>
</feature>
<dbReference type="Proteomes" id="UP001234989">
    <property type="component" value="Chromosome 10"/>
</dbReference>
<feature type="region of interest" description="Disordered" evidence="1">
    <location>
        <begin position="73"/>
        <end position="99"/>
    </location>
</feature>
<reference evidence="2" key="1">
    <citation type="submission" date="2023-08" db="EMBL/GenBank/DDBJ databases">
        <title>A de novo genome assembly of Solanum verrucosum Schlechtendal, a Mexican diploid species geographically isolated from the other diploid A-genome species in potato relatives.</title>
        <authorList>
            <person name="Hosaka K."/>
        </authorList>
    </citation>
    <scope>NUCLEOTIDE SEQUENCE</scope>
    <source>
        <tissue evidence="2">Young leaves</tissue>
    </source>
</reference>
<dbReference type="EMBL" id="CP133621">
    <property type="protein sequence ID" value="WMV49623.1"/>
    <property type="molecule type" value="Genomic_DNA"/>
</dbReference>
<sequence length="99" mass="11275">MSRIRMCRSRKGPNELLESGRGTHKGRVYGLGSRNERRLQSGLEESERRRVAEQQSMSATIQEIKEQVLNLAHRPTTSFPAEDTDDGSDENDDFVDRTP</sequence>
<feature type="region of interest" description="Disordered" evidence="1">
    <location>
        <begin position="1"/>
        <end position="56"/>
    </location>
</feature>